<dbReference type="InterPro" id="IPR019734">
    <property type="entry name" value="TPR_rpt"/>
</dbReference>
<feature type="compositionally biased region" description="Basic residues" evidence="2">
    <location>
        <begin position="273"/>
        <end position="283"/>
    </location>
</feature>
<feature type="compositionally biased region" description="Basic and acidic residues" evidence="2">
    <location>
        <begin position="258"/>
        <end position="272"/>
    </location>
</feature>
<sequence length="389" mass="45194">MAAYLADVSVPTAKRRVHCLDRMAKLPVFGPTAKNKVDLPPTNPFAFPRDNPYTYEQWKDAWHVDDREFFLMDRHKLVQNETKEDYLSLRRRQNRTWAEETTAQGSRLVKQKENDKAIRVFNHAIDIDPDYADAFVGRGCAYANTKRYRDAIDDFKRALAIDPAHSNAKLYLDETRNRSGYRDEDAAERATVAAKQAAEAALSKANTIPSQSASLVLRSAGPVAMTSYGLIGDDEVDEEGPSRPPPSSSKRRKKEKKDRRDRDRNRDRDREKRRSKHRKRRRDSRSEDSNDSEDSRSPSRSRSRTPDRSESRLSKKRRRSRDRYDGDGNRSSDADSDRRRKHRGRSRDPSRDAQRRDESRERDVRKEERRRESEGRMTLPNVSVIDVDS</sequence>
<dbReference type="Pfam" id="PF00515">
    <property type="entry name" value="TPR_1"/>
    <property type="match status" value="1"/>
</dbReference>
<dbReference type="InterPro" id="IPR039190">
    <property type="entry name" value="TTC14"/>
</dbReference>
<feature type="repeat" description="TPR" evidence="1">
    <location>
        <begin position="98"/>
        <end position="131"/>
    </location>
</feature>
<keyword evidence="4" id="KW-1185">Reference proteome</keyword>
<gene>
    <name evidence="3" type="ORF">M427DRAFT_58171</name>
</gene>
<proteinExistence type="predicted"/>
<dbReference type="OMA" id="GCAYANT"/>
<evidence type="ECO:0000313" key="4">
    <source>
        <dbReference type="Proteomes" id="UP000070544"/>
    </source>
</evidence>
<reference evidence="3 4" key="1">
    <citation type="journal article" date="2015" name="Genome Biol. Evol.">
        <title>Phylogenomic analyses indicate that early fungi evolved digesting cell walls of algal ancestors of land plants.</title>
        <authorList>
            <person name="Chang Y."/>
            <person name="Wang S."/>
            <person name="Sekimoto S."/>
            <person name="Aerts A.L."/>
            <person name="Choi C."/>
            <person name="Clum A."/>
            <person name="LaButti K.M."/>
            <person name="Lindquist E.A."/>
            <person name="Yee Ngan C."/>
            <person name="Ohm R.A."/>
            <person name="Salamov A.A."/>
            <person name="Grigoriev I.V."/>
            <person name="Spatafora J.W."/>
            <person name="Berbee M.L."/>
        </authorList>
    </citation>
    <scope>NUCLEOTIDE SEQUENCE [LARGE SCALE GENOMIC DNA]</scope>
    <source>
        <strain evidence="3 4">JEL478</strain>
    </source>
</reference>
<name>A0A139AAZ8_GONPJ</name>
<feature type="compositionally biased region" description="Basic and acidic residues" evidence="2">
    <location>
        <begin position="346"/>
        <end position="375"/>
    </location>
</feature>
<dbReference type="OrthoDB" id="1914839at2759"/>
<keyword evidence="1" id="KW-0802">TPR repeat</keyword>
<feature type="compositionally biased region" description="Basic and acidic residues" evidence="2">
    <location>
        <begin position="304"/>
        <end position="313"/>
    </location>
</feature>
<dbReference type="SUPFAM" id="SSF48452">
    <property type="entry name" value="TPR-like"/>
    <property type="match status" value="1"/>
</dbReference>
<dbReference type="PANTHER" id="PTHR23184:SF9">
    <property type="entry name" value="TETRATRICOPEPTIDE REPEAT PROTEIN 14"/>
    <property type="match status" value="1"/>
</dbReference>
<feature type="region of interest" description="Disordered" evidence="2">
    <location>
        <begin position="231"/>
        <end position="389"/>
    </location>
</feature>
<accession>A0A139AAZ8</accession>
<dbReference type="PANTHER" id="PTHR23184">
    <property type="entry name" value="TETRATRICOPEPTIDE REPEAT PROTEIN 14"/>
    <property type="match status" value="1"/>
</dbReference>
<dbReference type="SMART" id="SM00028">
    <property type="entry name" value="TPR"/>
    <property type="match status" value="2"/>
</dbReference>
<dbReference type="STRING" id="1344416.A0A139AAZ8"/>
<evidence type="ECO:0000256" key="2">
    <source>
        <dbReference type="SAM" id="MobiDB-lite"/>
    </source>
</evidence>
<feature type="compositionally biased region" description="Basic and acidic residues" evidence="2">
    <location>
        <begin position="284"/>
        <end position="297"/>
    </location>
</feature>
<dbReference type="PROSITE" id="PS50293">
    <property type="entry name" value="TPR_REGION"/>
    <property type="match status" value="1"/>
</dbReference>
<protein>
    <submittedName>
        <fullName evidence="3">Uncharacterized protein</fullName>
    </submittedName>
</protein>
<dbReference type="InterPro" id="IPR011990">
    <property type="entry name" value="TPR-like_helical_dom_sf"/>
</dbReference>
<feature type="compositionally biased region" description="Basic and acidic residues" evidence="2">
    <location>
        <begin position="322"/>
        <end position="338"/>
    </location>
</feature>
<dbReference type="EMBL" id="KQ965773">
    <property type="protein sequence ID" value="KXS13917.1"/>
    <property type="molecule type" value="Genomic_DNA"/>
</dbReference>
<dbReference type="Proteomes" id="UP000070544">
    <property type="component" value="Unassembled WGS sequence"/>
</dbReference>
<evidence type="ECO:0000256" key="1">
    <source>
        <dbReference type="PROSITE-ProRule" id="PRU00339"/>
    </source>
</evidence>
<organism evidence="3 4">
    <name type="scientific">Gonapodya prolifera (strain JEL478)</name>
    <name type="common">Monoblepharis prolifera</name>
    <dbReference type="NCBI Taxonomy" id="1344416"/>
    <lineage>
        <taxon>Eukaryota</taxon>
        <taxon>Fungi</taxon>
        <taxon>Fungi incertae sedis</taxon>
        <taxon>Chytridiomycota</taxon>
        <taxon>Chytridiomycota incertae sedis</taxon>
        <taxon>Monoblepharidomycetes</taxon>
        <taxon>Monoblepharidales</taxon>
        <taxon>Gonapodyaceae</taxon>
        <taxon>Gonapodya</taxon>
    </lineage>
</organism>
<dbReference type="AlphaFoldDB" id="A0A139AAZ8"/>
<dbReference type="Pfam" id="PF13181">
    <property type="entry name" value="TPR_8"/>
    <property type="match status" value="1"/>
</dbReference>
<evidence type="ECO:0000313" key="3">
    <source>
        <dbReference type="EMBL" id="KXS13917.1"/>
    </source>
</evidence>
<feature type="repeat" description="TPR" evidence="1">
    <location>
        <begin position="132"/>
        <end position="165"/>
    </location>
</feature>
<dbReference type="Gene3D" id="1.25.40.10">
    <property type="entry name" value="Tetratricopeptide repeat domain"/>
    <property type="match status" value="1"/>
</dbReference>
<dbReference type="PROSITE" id="PS50005">
    <property type="entry name" value="TPR"/>
    <property type="match status" value="2"/>
</dbReference>